<protein>
    <recommendedName>
        <fullName evidence="4">Oxygen-dependent protoporphyrinogen oxidase</fullName>
    </recommendedName>
</protein>
<feature type="compositionally biased region" description="Low complexity" evidence="1">
    <location>
        <begin position="81"/>
        <end position="137"/>
    </location>
</feature>
<sequence length="137" mass="13881">MKGKLLFVSGAAVGYVLGTRAGRKRYEQIKDAAQSVWNTPLVQQGVDQVKGFALARVGTVSDAFFDNAKKLVNAATKQGKAAADTASDTATQGATPAQASATSTAAKPATAKPTATKPTASKPTAAKSAKTTPKAEG</sequence>
<dbReference type="Proteomes" id="UP000291483">
    <property type="component" value="Unassembled WGS sequence"/>
</dbReference>
<comment type="caution">
    <text evidence="2">The sequence shown here is derived from an EMBL/GenBank/DDBJ whole genome shotgun (WGS) entry which is preliminary data.</text>
</comment>
<proteinExistence type="predicted"/>
<evidence type="ECO:0000256" key="1">
    <source>
        <dbReference type="SAM" id="MobiDB-lite"/>
    </source>
</evidence>
<keyword evidence="3" id="KW-1185">Reference proteome</keyword>
<evidence type="ECO:0008006" key="4">
    <source>
        <dbReference type="Google" id="ProtNLM"/>
    </source>
</evidence>
<organism evidence="2 3">
    <name type="scientific">Microterricola gilva</name>
    <dbReference type="NCBI Taxonomy" id="393267"/>
    <lineage>
        <taxon>Bacteria</taxon>
        <taxon>Bacillati</taxon>
        <taxon>Actinomycetota</taxon>
        <taxon>Actinomycetes</taxon>
        <taxon>Micrococcales</taxon>
        <taxon>Microbacteriaceae</taxon>
        <taxon>Microterricola</taxon>
    </lineage>
</organism>
<dbReference type="AlphaFoldDB" id="A0A4Q8AQL8"/>
<evidence type="ECO:0000313" key="2">
    <source>
        <dbReference type="EMBL" id="RZU66908.1"/>
    </source>
</evidence>
<dbReference type="EMBL" id="SHLC01000001">
    <property type="protein sequence ID" value="RZU66908.1"/>
    <property type="molecule type" value="Genomic_DNA"/>
</dbReference>
<name>A0A4Q8AQL8_9MICO</name>
<reference evidence="2 3" key="1">
    <citation type="submission" date="2019-02" db="EMBL/GenBank/DDBJ databases">
        <title>Sequencing the genomes of 1000 actinobacteria strains.</title>
        <authorList>
            <person name="Klenk H.-P."/>
        </authorList>
    </citation>
    <scope>NUCLEOTIDE SEQUENCE [LARGE SCALE GENOMIC DNA]</scope>
    <source>
        <strain evidence="2 3">DSM 18319</strain>
    </source>
</reference>
<gene>
    <name evidence="2" type="ORF">EV379_3278</name>
</gene>
<evidence type="ECO:0000313" key="3">
    <source>
        <dbReference type="Proteomes" id="UP000291483"/>
    </source>
</evidence>
<accession>A0A4Q8AQL8</accession>
<feature type="region of interest" description="Disordered" evidence="1">
    <location>
        <begin position="76"/>
        <end position="137"/>
    </location>
</feature>